<keyword evidence="2" id="KW-0479">Metal-binding</keyword>
<organism evidence="7 8">
    <name type="scientific">Wolfiporia cocos (strain MD-104)</name>
    <name type="common">Brown rot fungus</name>
    <dbReference type="NCBI Taxonomy" id="742152"/>
    <lineage>
        <taxon>Eukaryota</taxon>
        <taxon>Fungi</taxon>
        <taxon>Dikarya</taxon>
        <taxon>Basidiomycota</taxon>
        <taxon>Agaricomycotina</taxon>
        <taxon>Agaricomycetes</taxon>
        <taxon>Polyporales</taxon>
        <taxon>Phaeolaceae</taxon>
        <taxon>Wolfiporia</taxon>
    </lineage>
</organism>
<sequence length="237" mass="26403">MAPRKTRSATANHSSTAAHSTAVVKFPQIAHKRALRNRALLEDQILLFDGFLTLGECKVFVEFIESQPLELTPPKRKGEAERVNYRISHTSVDFAQHLFDVLSPHLPTFPYPESVKRPNGPSARPVHSFNSNIRMYKYTPGQHFGAHYDDSVRDAVTGAKSEWTLLVYLTGVEDGVKGGETVFYKGQRGKGRDAIVAPLNRGTALLHRHGHECLLHEGSPVTAGTKYILRSDLMFVD</sequence>
<dbReference type="Proteomes" id="UP000218811">
    <property type="component" value="Unassembled WGS sequence"/>
</dbReference>
<name>A0A2H3J791_WOLCO</name>
<evidence type="ECO:0000256" key="3">
    <source>
        <dbReference type="ARBA" id="ARBA00022964"/>
    </source>
</evidence>
<feature type="domain" description="Fe2OG dioxygenase" evidence="6">
    <location>
        <begin position="128"/>
        <end position="237"/>
    </location>
</feature>
<proteinExistence type="predicted"/>
<dbReference type="AlphaFoldDB" id="A0A2H3J791"/>
<dbReference type="InterPro" id="IPR005123">
    <property type="entry name" value="Oxoglu/Fe-dep_dioxygenase_dom"/>
</dbReference>
<keyword evidence="3" id="KW-0223">Dioxygenase</keyword>
<evidence type="ECO:0000256" key="2">
    <source>
        <dbReference type="ARBA" id="ARBA00022723"/>
    </source>
</evidence>
<dbReference type="SMART" id="SM00702">
    <property type="entry name" value="P4Hc"/>
    <property type="match status" value="1"/>
</dbReference>
<dbReference type="PANTHER" id="PTHR10869">
    <property type="entry name" value="PROLYL 4-HYDROXYLASE ALPHA SUBUNIT"/>
    <property type="match status" value="1"/>
</dbReference>
<dbReference type="EMBL" id="KB467942">
    <property type="protein sequence ID" value="PCH38132.1"/>
    <property type="molecule type" value="Genomic_DNA"/>
</dbReference>
<gene>
    <name evidence="7" type="ORF">WOLCODRAFT_65009</name>
</gene>
<dbReference type="STRING" id="742152.A0A2H3J791"/>
<comment type="cofactor">
    <cofactor evidence="1">
        <name>L-ascorbate</name>
        <dbReference type="ChEBI" id="CHEBI:38290"/>
    </cofactor>
</comment>
<evidence type="ECO:0000313" key="7">
    <source>
        <dbReference type="EMBL" id="PCH38132.1"/>
    </source>
</evidence>
<keyword evidence="5" id="KW-0408">Iron</keyword>
<keyword evidence="4" id="KW-0560">Oxidoreductase</keyword>
<evidence type="ECO:0000256" key="1">
    <source>
        <dbReference type="ARBA" id="ARBA00001961"/>
    </source>
</evidence>
<dbReference type="GO" id="GO:0031418">
    <property type="term" value="F:L-ascorbic acid binding"/>
    <property type="evidence" value="ECO:0007669"/>
    <property type="project" value="InterPro"/>
</dbReference>
<dbReference type="InterPro" id="IPR045054">
    <property type="entry name" value="P4HA-like"/>
</dbReference>
<dbReference type="GO" id="GO:0005783">
    <property type="term" value="C:endoplasmic reticulum"/>
    <property type="evidence" value="ECO:0007669"/>
    <property type="project" value="TreeGrafter"/>
</dbReference>
<dbReference type="GO" id="GO:0004656">
    <property type="term" value="F:procollagen-proline 4-dioxygenase activity"/>
    <property type="evidence" value="ECO:0007669"/>
    <property type="project" value="TreeGrafter"/>
</dbReference>
<dbReference type="PROSITE" id="PS51471">
    <property type="entry name" value="FE2OG_OXY"/>
    <property type="match status" value="1"/>
</dbReference>
<evidence type="ECO:0000259" key="6">
    <source>
        <dbReference type="PROSITE" id="PS51471"/>
    </source>
</evidence>
<evidence type="ECO:0000256" key="5">
    <source>
        <dbReference type="ARBA" id="ARBA00023004"/>
    </source>
</evidence>
<dbReference type="Pfam" id="PF13640">
    <property type="entry name" value="2OG-FeII_Oxy_3"/>
    <property type="match status" value="1"/>
</dbReference>
<dbReference type="GO" id="GO:0005506">
    <property type="term" value="F:iron ion binding"/>
    <property type="evidence" value="ECO:0007669"/>
    <property type="project" value="InterPro"/>
</dbReference>
<accession>A0A2H3J791</accession>
<dbReference type="Gene3D" id="2.60.120.620">
    <property type="entry name" value="q2cbj1_9rhob like domain"/>
    <property type="match status" value="1"/>
</dbReference>
<dbReference type="OrthoDB" id="69177at2759"/>
<reference evidence="7 8" key="1">
    <citation type="journal article" date="2012" name="Science">
        <title>The Paleozoic origin of enzymatic lignin decomposition reconstructed from 31 fungal genomes.</title>
        <authorList>
            <person name="Floudas D."/>
            <person name="Binder M."/>
            <person name="Riley R."/>
            <person name="Barry K."/>
            <person name="Blanchette R.A."/>
            <person name="Henrissat B."/>
            <person name="Martinez A.T."/>
            <person name="Otillar R."/>
            <person name="Spatafora J.W."/>
            <person name="Yadav J.S."/>
            <person name="Aerts A."/>
            <person name="Benoit I."/>
            <person name="Boyd A."/>
            <person name="Carlson A."/>
            <person name="Copeland A."/>
            <person name="Coutinho P.M."/>
            <person name="de Vries R.P."/>
            <person name="Ferreira P."/>
            <person name="Findley K."/>
            <person name="Foster B."/>
            <person name="Gaskell J."/>
            <person name="Glotzer D."/>
            <person name="Gorecki P."/>
            <person name="Heitman J."/>
            <person name="Hesse C."/>
            <person name="Hori C."/>
            <person name="Igarashi K."/>
            <person name="Jurgens J.A."/>
            <person name="Kallen N."/>
            <person name="Kersten P."/>
            <person name="Kohler A."/>
            <person name="Kuees U."/>
            <person name="Kumar T.K.A."/>
            <person name="Kuo A."/>
            <person name="LaButti K."/>
            <person name="Larrondo L.F."/>
            <person name="Lindquist E."/>
            <person name="Ling A."/>
            <person name="Lombard V."/>
            <person name="Lucas S."/>
            <person name="Lundell T."/>
            <person name="Martin R."/>
            <person name="McLaughlin D.J."/>
            <person name="Morgenstern I."/>
            <person name="Morin E."/>
            <person name="Murat C."/>
            <person name="Nagy L.G."/>
            <person name="Nolan M."/>
            <person name="Ohm R.A."/>
            <person name="Patyshakuliyeva A."/>
            <person name="Rokas A."/>
            <person name="Ruiz-Duenas F.J."/>
            <person name="Sabat G."/>
            <person name="Salamov A."/>
            <person name="Samejima M."/>
            <person name="Schmutz J."/>
            <person name="Slot J.C."/>
            <person name="St John F."/>
            <person name="Stenlid J."/>
            <person name="Sun H."/>
            <person name="Sun S."/>
            <person name="Syed K."/>
            <person name="Tsang A."/>
            <person name="Wiebenga A."/>
            <person name="Young D."/>
            <person name="Pisabarro A."/>
            <person name="Eastwood D.C."/>
            <person name="Martin F."/>
            <person name="Cullen D."/>
            <person name="Grigoriev I.V."/>
            <person name="Hibbett D.S."/>
        </authorList>
    </citation>
    <scope>NUCLEOTIDE SEQUENCE [LARGE SCALE GENOMIC DNA]</scope>
    <source>
        <strain evidence="7 8">MD-104</strain>
    </source>
</reference>
<dbReference type="InterPro" id="IPR006620">
    <property type="entry name" value="Pro_4_hyd_alph"/>
</dbReference>
<dbReference type="PANTHER" id="PTHR10869:SF236">
    <property type="entry name" value="PROLYL 4-HYDROXYLASE ALPHA SUBUNIT DOMAIN-CONTAINING PROTEIN"/>
    <property type="match status" value="1"/>
</dbReference>
<evidence type="ECO:0000313" key="8">
    <source>
        <dbReference type="Proteomes" id="UP000218811"/>
    </source>
</evidence>
<protein>
    <recommendedName>
        <fullName evidence="6">Fe2OG dioxygenase domain-containing protein</fullName>
    </recommendedName>
</protein>
<keyword evidence="8" id="KW-1185">Reference proteome</keyword>
<dbReference type="InterPro" id="IPR044862">
    <property type="entry name" value="Pro_4_hyd_alph_FE2OG_OXY"/>
</dbReference>
<evidence type="ECO:0000256" key="4">
    <source>
        <dbReference type="ARBA" id="ARBA00023002"/>
    </source>
</evidence>
<dbReference type="OMA" id="QFFGQHY"/>